<evidence type="ECO:0000256" key="2">
    <source>
        <dbReference type="SAM" id="SignalP"/>
    </source>
</evidence>
<evidence type="ECO:0008006" key="4">
    <source>
        <dbReference type="Google" id="ProtNLM"/>
    </source>
</evidence>
<accession>A0A023G4E3</accession>
<feature type="transmembrane region" description="Helical" evidence="1">
    <location>
        <begin position="76"/>
        <end position="103"/>
    </location>
</feature>
<dbReference type="AlphaFoldDB" id="A0A023G4E3"/>
<name>A0A023G4E3_AMBTT</name>
<proteinExistence type="evidence at transcript level"/>
<evidence type="ECO:0000313" key="3">
    <source>
        <dbReference type="EMBL" id="JAC27743.1"/>
    </source>
</evidence>
<keyword evidence="1" id="KW-0472">Membrane</keyword>
<sequence length="119" mass="12498">MLRPTRFALAITLVVISVIHGSSSASLPIDGSTERSPQFPPKLAASNGLMDIWDDGFRIDGAKEEPVVPPEEANALAGWLIAVIVIVPLLGVVCIIALCVCICRACAGPKVTTTYVIQG</sequence>
<evidence type="ECO:0000256" key="1">
    <source>
        <dbReference type="SAM" id="Phobius"/>
    </source>
</evidence>
<dbReference type="EMBL" id="GBBM01007675">
    <property type="protein sequence ID" value="JAC27743.1"/>
    <property type="molecule type" value="mRNA"/>
</dbReference>
<keyword evidence="1" id="KW-0812">Transmembrane</keyword>
<reference evidence="3" key="1">
    <citation type="submission" date="2014-03" db="EMBL/GenBank/DDBJ databases">
        <title>The sialotranscriptome of Amblyomma triste, Amblyomma parvum and Amblyomma cajennense ticks, uncovered by 454-based RNA-seq.</title>
        <authorList>
            <person name="Garcia G.R."/>
            <person name="Gardinassi L.G."/>
            <person name="Ribeiro J.M."/>
            <person name="Anatriello E."/>
            <person name="Ferreira B.R."/>
            <person name="Moreira H.N."/>
            <person name="Mafra C."/>
            <person name="Olegario M.M."/>
            <person name="Szabo P.J."/>
            <person name="Miranda-Santos I.K."/>
            <person name="Maruyama S.R."/>
        </authorList>
    </citation>
    <scope>NUCLEOTIDE SEQUENCE</scope>
    <source>
        <strain evidence="3">Mato Grasso do Sul</strain>
        <tissue evidence="3">Salivary glands</tissue>
    </source>
</reference>
<protein>
    <recommendedName>
        <fullName evidence="4">Secreted protein</fullName>
    </recommendedName>
</protein>
<keyword evidence="1" id="KW-1133">Transmembrane helix</keyword>
<keyword evidence="2" id="KW-0732">Signal</keyword>
<feature type="signal peptide" evidence="2">
    <location>
        <begin position="1"/>
        <end position="24"/>
    </location>
</feature>
<feature type="chain" id="PRO_5001516881" description="Secreted protein" evidence="2">
    <location>
        <begin position="25"/>
        <end position="119"/>
    </location>
</feature>
<organism evidence="3">
    <name type="scientific">Amblyomma triste</name>
    <name type="common">Neotropical tick</name>
    <dbReference type="NCBI Taxonomy" id="251400"/>
    <lineage>
        <taxon>Eukaryota</taxon>
        <taxon>Metazoa</taxon>
        <taxon>Ecdysozoa</taxon>
        <taxon>Arthropoda</taxon>
        <taxon>Chelicerata</taxon>
        <taxon>Arachnida</taxon>
        <taxon>Acari</taxon>
        <taxon>Parasitiformes</taxon>
        <taxon>Ixodida</taxon>
        <taxon>Ixodoidea</taxon>
        <taxon>Ixodidae</taxon>
        <taxon>Amblyomminae</taxon>
        <taxon>Amblyomma</taxon>
    </lineage>
</organism>